<dbReference type="SUPFAM" id="SSF46894">
    <property type="entry name" value="C-terminal effector domain of the bipartite response regulators"/>
    <property type="match status" value="1"/>
</dbReference>
<feature type="region of interest" description="Disordered" evidence="1">
    <location>
        <begin position="1"/>
        <end position="24"/>
    </location>
</feature>
<evidence type="ECO:0000313" key="4">
    <source>
        <dbReference type="Proteomes" id="UP000518288"/>
    </source>
</evidence>
<dbReference type="AlphaFoldDB" id="A0A7Y9U5W2"/>
<evidence type="ECO:0000259" key="2">
    <source>
        <dbReference type="SMART" id="SM00421"/>
    </source>
</evidence>
<evidence type="ECO:0000256" key="1">
    <source>
        <dbReference type="SAM" id="MobiDB-lite"/>
    </source>
</evidence>
<feature type="domain" description="HTH luxR-type" evidence="2">
    <location>
        <begin position="156"/>
        <end position="213"/>
    </location>
</feature>
<dbReference type="GO" id="GO:0006355">
    <property type="term" value="P:regulation of DNA-templated transcription"/>
    <property type="evidence" value="ECO:0007669"/>
    <property type="project" value="InterPro"/>
</dbReference>
<dbReference type="InterPro" id="IPR036388">
    <property type="entry name" value="WH-like_DNA-bd_sf"/>
</dbReference>
<accession>A0A7Y9U5W2</accession>
<evidence type="ECO:0000313" key="3">
    <source>
        <dbReference type="EMBL" id="NYG32052.1"/>
    </source>
</evidence>
<dbReference type="Pfam" id="PF00196">
    <property type="entry name" value="GerE"/>
    <property type="match status" value="1"/>
</dbReference>
<reference evidence="3 4" key="1">
    <citation type="submission" date="2020-07" db="EMBL/GenBank/DDBJ databases">
        <title>Genomic Encyclopedia of Archaeal and Bacterial Type Strains, Phase II (KMG-II): from individual species to whole genera.</title>
        <authorList>
            <person name="Goeker M."/>
        </authorList>
    </citation>
    <scope>NUCLEOTIDE SEQUENCE [LARGE SCALE GENOMIC DNA]</scope>
    <source>
        <strain evidence="3 4">DSM 21226</strain>
    </source>
</reference>
<dbReference type="Gene3D" id="1.10.10.10">
    <property type="entry name" value="Winged helix-like DNA-binding domain superfamily/Winged helix DNA-binding domain"/>
    <property type="match status" value="1"/>
</dbReference>
<gene>
    <name evidence="3" type="ORF">BDD16_001038</name>
</gene>
<sequence>MLPVVSIQNRERPDRPRADPGTAPAAHSAQWLLHMLTGALDELDYGLLILDTTGHLMQANQMGHQHCTALHGSCRLQDGRLHTRAGSDDPVLQRALTQAAAGRRSLLKLGEGPHVETVAVVPLGSPQGGRADGAILLVFGKLQVCEALSVEHFARVHSLTHAEGMVLTALCSGDEPSAIARRFGVAVSTVRTQIASVRQKTQAASIRDLVRQVAMLPPIVSVLGHEAAH</sequence>
<dbReference type="InterPro" id="IPR016032">
    <property type="entry name" value="Sig_transdc_resp-reg_C-effctor"/>
</dbReference>
<dbReference type="SMART" id="SM00421">
    <property type="entry name" value="HTH_LUXR"/>
    <property type="match status" value="1"/>
</dbReference>
<feature type="compositionally biased region" description="Basic and acidic residues" evidence="1">
    <location>
        <begin position="9"/>
        <end position="18"/>
    </location>
</feature>
<comment type="caution">
    <text evidence="3">The sequence shown here is derived from an EMBL/GenBank/DDBJ whole genome shotgun (WGS) entry which is preliminary data.</text>
</comment>
<dbReference type="InterPro" id="IPR000792">
    <property type="entry name" value="Tscrpt_reg_LuxR_C"/>
</dbReference>
<protein>
    <submittedName>
        <fullName evidence="3">DNA-binding CsgD family transcriptional regulator</fullName>
    </submittedName>
</protein>
<keyword evidence="3" id="KW-0238">DNA-binding</keyword>
<dbReference type="GO" id="GO:0003677">
    <property type="term" value="F:DNA binding"/>
    <property type="evidence" value="ECO:0007669"/>
    <property type="project" value="UniProtKB-KW"/>
</dbReference>
<organism evidence="3 4">
    <name type="scientific">Sphaerotilus montanus</name>
    <dbReference type="NCBI Taxonomy" id="522889"/>
    <lineage>
        <taxon>Bacteria</taxon>
        <taxon>Pseudomonadati</taxon>
        <taxon>Pseudomonadota</taxon>
        <taxon>Betaproteobacteria</taxon>
        <taxon>Burkholderiales</taxon>
        <taxon>Sphaerotilaceae</taxon>
        <taxon>Sphaerotilus</taxon>
    </lineage>
</organism>
<keyword evidence="4" id="KW-1185">Reference proteome</keyword>
<proteinExistence type="predicted"/>
<dbReference type="EMBL" id="JACCFH010000001">
    <property type="protein sequence ID" value="NYG32052.1"/>
    <property type="molecule type" value="Genomic_DNA"/>
</dbReference>
<dbReference type="Proteomes" id="UP000518288">
    <property type="component" value="Unassembled WGS sequence"/>
</dbReference>
<dbReference type="RefSeq" id="WP_179632984.1">
    <property type="nucleotide sequence ID" value="NZ_JACCFH010000001.1"/>
</dbReference>
<name>A0A7Y9U5W2_9BURK</name>